<dbReference type="OrthoDB" id="9791432at2"/>
<dbReference type="RefSeq" id="WP_088562491.1">
    <property type="nucleotide sequence ID" value="NZ_FYEH01000013.1"/>
</dbReference>
<evidence type="ECO:0000313" key="2">
    <source>
        <dbReference type="Proteomes" id="UP000197065"/>
    </source>
</evidence>
<reference evidence="1 2" key="1">
    <citation type="submission" date="2017-06" db="EMBL/GenBank/DDBJ databases">
        <authorList>
            <person name="Kim H.J."/>
            <person name="Triplett B.A."/>
        </authorList>
    </citation>
    <scope>NUCLEOTIDE SEQUENCE [LARGE SCALE GENOMIC DNA]</scope>
    <source>
        <strain evidence="1 2">B29T1</strain>
    </source>
</reference>
<sequence length="244" mass="26417">MLLQSHASSKLKAQLTRPARFLHLPRGGIMLLTALVALGVLTSRMIEAARQWPTITQELSAPVTWLVGTAIADQRPADPAPVVIRKAGAETAGGPTGGHAGPIDPASYGVLEDVATDLKNRQDKLEEREAAIAAREAAVSQVEARANAQLKRLETYKGELTALADRITRQEREQMLRLVKVYESMKPANAAEVFDGLELDVLMPIVKAMNGQRLAKIVAQMDPAKAQEITVEMAHAEPLPVLKQ</sequence>
<dbReference type="EMBL" id="FYEH01000013">
    <property type="protein sequence ID" value="SNB75499.1"/>
    <property type="molecule type" value="Genomic_DNA"/>
</dbReference>
<gene>
    <name evidence="1" type="ORF">SAMN07250955_11366</name>
</gene>
<dbReference type="Proteomes" id="UP000197065">
    <property type="component" value="Unassembled WGS sequence"/>
</dbReference>
<keyword evidence="1" id="KW-0282">Flagellum</keyword>
<accession>A0A212RSD4</accession>
<dbReference type="InterPro" id="IPR038076">
    <property type="entry name" value="MgtE_N_sf"/>
</dbReference>
<dbReference type="Gene3D" id="1.25.60.10">
    <property type="entry name" value="MgtE N-terminal domain-like"/>
    <property type="match status" value="1"/>
</dbReference>
<evidence type="ECO:0000313" key="1">
    <source>
        <dbReference type="EMBL" id="SNB75499.1"/>
    </source>
</evidence>
<keyword evidence="1" id="KW-0969">Cilium</keyword>
<dbReference type="SUPFAM" id="SSF158791">
    <property type="entry name" value="MgtE N-terminal domain-like"/>
    <property type="match status" value="1"/>
</dbReference>
<proteinExistence type="predicted"/>
<protein>
    <submittedName>
        <fullName evidence="1">Flagellar motility protein MotE, a chaperone for MotC folding</fullName>
    </submittedName>
</protein>
<keyword evidence="1" id="KW-0966">Cell projection</keyword>
<organism evidence="1 2">
    <name type="scientific">Arboricoccus pini</name>
    <dbReference type="NCBI Taxonomy" id="1963835"/>
    <lineage>
        <taxon>Bacteria</taxon>
        <taxon>Pseudomonadati</taxon>
        <taxon>Pseudomonadota</taxon>
        <taxon>Alphaproteobacteria</taxon>
        <taxon>Geminicoccales</taxon>
        <taxon>Geminicoccaceae</taxon>
        <taxon>Arboricoccus</taxon>
    </lineage>
</organism>
<keyword evidence="2" id="KW-1185">Reference proteome</keyword>
<dbReference type="AlphaFoldDB" id="A0A212RSD4"/>
<name>A0A212RSD4_9PROT</name>